<reference evidence="1" key="1">
    <citation type="submission" date="2019-12" db="EMBL/GenBank/DDBJ databases">
        <title>An insight into the sialome of adult female Ixodes ricinus ticks feeding for 6 days.</title>
        <authorList>
            <person name="Perner J."/>
            <person name="Ribeiro J.M.C."/>
        </authorList>
    </citation>
    <scope>NUCLEOTIDE SEQUENCE</scope>
    <source>
        <strain evidence="1">Semi-engorged</strain>
        <tissue evidence="1">Salivary glands</tissue>
    </source>
</reference>
<organism evidence="1">
    <name type="scientific">Ixodes ricinus</name>
    <name type="common">Common tick</name>
    <name type="synonym">Acarus ricinus</name>
    <dbReference type="NCBI Taxonomy" id="34613"/>
    <lineage>
        <taxon>Eukaryota</taxon>
        <taxon>Metazoa</taxon>
        <taxon>Ecdysozoa</taxon>
        <taxon>Arthropoda</taxon>
        <taxon>Chelicerata</taxon>
        <taxon>Arachnida</taxon>
        <taxon>Acari</taxon>
        <taxon>Parasitiformes</taxon>
        <taxon>Ixodida</taxon>
        <taxon>Ixodoidea</taxon>
        <taxon>Ixodidae</taxon>
        <taxon>Ixodinae</taxon>
        <taxon>Ixodes</taxon>
    </lineage>
</organism>
<sequence length="68" mass="7901">MRFILNASCRHWHKRIGKVSLATTLAIRTVHARVSADLSYRWCVLKKKARAFTFCAACRRANCHDVRK</sequence>
<dbReference type="EMBL" id="GIFC01000335">
    <property type="protein sequence ID" value="MXU82418.1"/>
    <property type="molecule type" value="Transcribed_RNA"/>
</dbReference>
<proteinExistence type="predicted"/>
<protein>
    <submittedName>
        <fullName evidence="1">Putative secreted protein</fullName>
    </submittedName>
</protein>
<dbReference type="AlphaFoldDB" id="A0A6B0TTA9"/>
<evidence type="ECO:0000313" key="1">
    <source>
        <dbReference type="EMBL" id="MXU82418.1"/>
    </source>
</evidence>
<name>A0A6B0TTA9_IXORI</name>
<accession>A0A6B0TTA9</accession>